<dbReference type="SUPFAM" id="SSF53218">
    <property type="entry name" value="Molybdenum cofactor biosynthesis proteins"/>
    <property type="match status" value="1"/>
</dbReference>
<dbReference type="GO" id="GO:0061599">
    <property type="term" value="F:molybdopterin molybdotransferase activity"/>
    <property type="evidence" value="ECO:0007669"/>
    <property type="project" value="UniProtKB-EC"/>
</dbReference>
<dbReference type="SUPFAM" id="SSF63882">
    <property type="entry name" value="MoeA N-terminal region -like"/>
    <property type="match status" value="1"/>
</dbReference>
<dbReference type="InterPro" id="IPR005110">
    <property type="entry name" value="MoeA_linker/N"/>
</dbReference>
<dbReference type="InterPro" id="IPR036425">
    <property type="entry name" value="MoaB/Mog-like_dom_sf"/>
</dbReference>
<protein>
    <submittedName>
        <fullName evidence="4">Molybdopterin molybdenumtransferase</fullName>
        <ecNumber evidence="4">2.10.1.1</ecNumber>
    </submittedName>
</protein>
<dbReference type="CDD" id="cd00887">
    <property type="entry name" value="MoeA"/>
    <property type="match status" value="1"/>
</dbReference>
<dbReference type="AlphaFoldDB" id="A0A3B0TBN9"/>
<sequence>MINSTDADQIIEEALPSLKLSEIFLKDAYGAILQEDIYTDRDYPSFNKSLMDGVAISLDSYEKGQREFLVQGVQAAGYPSLKLDGTAPAVEIMTGAVIPDGCDCVIPIEEIKIADQKFQLADGLSLSKHQHSRLQGDDQSKGELLLKKGCQLGPFQISIAATVGKQKIQVSQKLKIAIISTGDEIVDLDKEIEYFQTRKSNSYFIESALGKQIFCESQIFHYCDNEKEIREGLSDCLERFDVLILSGGVSMGKFDYVPKILKDLEVEVLFHKIKQRPGKPFWFGKSKKEKLVFALPGNPVSTQSCLYRYVLPALKKYLGIKLVDHYARLMRGVKPLKEFTRFVAVKLDSNLEGVLEATPCFENNSGDLLSIAHCDGFMEIPPGDTELEEGYVGKVFK</sequence>
<dbReference type="PROSITE" id="PS01079">
    <property type="entry name" value="MOCF_BIOSYNTHESIS_2"/>
    <property type="match status" value="1"/>
</dbReference>
<accession>A0A3B0TBN9</accession>
<dbReference type="NCBIfam" id="TIGR00177">
    <property type="entry name" value="molyb_syn"/>
    <property type="match status" value="1"/>
</dbReference>
<reference evidence="4" key="1">
    <citation type="submission" date="2018-06" db="EMBL/GenBank/DDBJ databases">
        <authorList>
            <person name="Zhirakovskaya E."/>
        </authorList>
    </citation>
    <scope>NUCLEOTIDE SEQUENCE</scope>
</reference>
<dbReference type="EC" id="2.10.1.1" evidence="4"/>
<dbReference type="GO" id="GO:0005829">
    <property type="term" value="C:cytosol"/>
    <property type="evidence" value="ECO:0007669"/>
    <property type="project" value="TreeGrafter"/>
</dbReference>
<dbReference type="Pfam" id="PF00994">
    <property type="entry name" value="MoCF_biosynth"/>
    <property type="match status" value="1"/>
</dbReference>
<dbReference type="Gene3D" id="3.40.980.10">
    <property type="entry name" value="MoaB/Mog-like domain"/>
    <property type="match status" value="1"/>
</dbReference>
<dbReference type="InterPro" id="IPR038987">
    <property type="entry name" value="MoeA-like"/>
</dbReference>
<evidence type="ECO:0000313" key="4">
    <source>
        <dbReference type="EMBL" id="VAW11922.1"/>
    </source>
</evidence>
<dbReference type="Gene3D" id="3.90.105.10">
    <property type="entry name" value="Molybdopterin biosynthesis moea protein, domain 2"/>
    <property type="match status" value="1"/>
</dbReference>
<dbReference type="Gene3D" id="2.170.190.11">
    <property type="entry name" value="Molybdopterin biosynthesis moea protein, domain 3"/>
    <property type="match status" value="1"/>
</dbReference>
<dbReference type="Pfam" id="PF03453">
    <property type="entry name" value="MoeA_N"/>
    <property type="match status" value="1"/>
</dbReference>
<dbReference type="InterPro" id="IPR008284">
    <property type="entry name" value="MoCF_biosynth_CS"/>
</dbReference>
<organism evidence="4">
    <name type="scientific">hydrothermal vent metagenome</name>
    <dbReference type="NCBI Taxonomy" id="652676"/>
    <lineage>
        <taxon>unclassified sequences</taxon>
        <taxon>metagenomes</taxon>
        <taxon>ecological metagenomes</taxon>
    </lineage>
</organism>
<feature type="domain" description="MoaB/Mog" evidence="3">
    <location>
        <begin position="177"/>
        <end position="316"/>
    </location>
</feature>
<keyword evidence="2" id="KW-0501">Molybdenum cofactor biosynthesis</keyword>
<dbReference type="Pfam" id="PF03454">
    <property type="entry name" value="MoeA_C"/>
    <property type="match status" value="1"/>
</dbReference>
<dbReference type="PANTHER" id="PTHR10192">
    <property type="entry name" value="MOLYBDOPTERIN BIOSYNTHESIS PROTEIN"/>
    <property type="match status" value="1"/>
</dbReference>
<dbReference type="SMART" id="SM00852">
    <property type="entry name" value="MoCF_biosynth"/>
    <property type="match status" value="1"/>
</dbReference>
<dbReference type="InterPro" id="IPR036688">
    <property type="entry name" value="MoeA_C_domain_IV_sf"/>
</dbReference>
<dbReference type="UniPathway" id="UPA00344"/>
<evidence type="ECO:0000256" key="2">
    <source>
        <dbReference type="ARBA" id="ARBA00023150"/>
    </source>
</evidence>
<dbReference type="SUPFAM" id="SSF63867">
    <property type="entry name" value="MoeA C-terminal domain-like"/>
    <property type="match status" value="1"/>
</dbReference>
<dbReference type="InterPro" id="IPR001453">
    <property type="entry name" value="MoaB/Mog_dom"/>
</dbReference>
<comment type="pathway">
    <text evidence="1">Cofactor biosynthesis; molybdopterin biosynthesis.</text>
</comment>
<dbReference type="InterPro" id="IPR036135">
    <property type="entry name" value="MoeA_linker/N_sf"/>
</dbReference>
<dbReference type="Gene3D" id="2.40.340.10">
    <property type="entry name" value="MoeA, C-terminal, domain IV"/>
    <property type="match status" value="1"/>
</dbReference>
<gene>
    <name evidence="4" type="ORF">MNBD_BACTEROID05-824</name>
</gene>
<evidence type="ECO:0000259" key="3">
    <source>
        <dbReference type="SMART" id="SM00852"/>
    </source>
</evidence>
<dbReference type="InterPro" id="IPR005111">
    <property type="entry name" value="MoeA_C_domain_IV"/>
</dbReference>
<name>A0A3B0TBN9_9ZZZZ</name>
<keyword evidence="4" id="KW-0808">Transferase</keyword>
<dbReference type="EMBL" id="UOEN01000056">
    <property type="protein sequence ID" value="VAW11922.1"/>
    <property type="molecule type" value="Genomic_DNA"/>
</dbReference>
<dbReference type="PANTHER" id="PTHR10192:SF5">
    <property type="entry name" value="GEPHYRIN"/>
    <property type="match status" value="1"/>
</dbReference>
<dbReference type="GO" id="GO:0006777">
    <property type="term" value="P:Mo-molybdopterin cofactor biosynthetic process"/>
    <property type="evidence" value="ECO:0007669"/>
    <property type="project" value="UniProtKB-KW"/>
</dbReference>
<proteinExistence type="predicted"/>
<evidence type="ECO:0000256" key="1">
    <source>
        <dbReference type="ARBA" id="ARBA00005046"/>
    </source>
</evidence>